<organism evidence="3 4">
    <name type="scientific">Alkalibacterium thalassium</name>
    <dbReference type="NCBI Taxonomy" id="426701"/>
    <lineage>
        <taxon>Bacteria</taxon>
        <taxon>Bacillati</taxon>
        <taxon>Bacillota</taxon>
        <taxon>Bacilli</taxon>
        <taxon>Lactobacillales</taxon>
        <taxon>Carnobacteriaceae</taxon>
        <taxon>Alkalibacterium</taxon>
    </lineage>
</organism>
<dbReference type="InterPro" id="IPR043797">
    <property type="entry name" value="MupG_N"/>
</dbReference>
<protein>
    <recommendedName>
        <fullName evidence="5">Outer surface protein</fullName>
    </recommendedName>
</protein>
<dbReference type="SUPFAM" id="SSF51445">
    <property type="entry name" value="(Trans)glycosidases"/>
    <property type="match status" value="1"/>
</dbReference>
<dbReference type="OrthoDB" id="5809921at2"/>
<dbReference type="InterPro" id="IPR017853">
    <property type="entry name" value="GH"/>
</dbReference>
<dbReference type="Gene3D" id="2.40.100.10">
    <property type="entry name" value="Cyclophilin-like"/>
    <property type="match status" value="1"/>
</dbReference>
<dbReference type="InterPro" id="IPR008589">
    <property type="entry name" value="MupG"/>
</dbReference>
<sequence length="344" mass="39321">MSKSLGFSVYVSHFEKQKSALEQLKGQGIPIFTSLHMSEEMTQDYVNKVEDMCQWLADNEFYVIADVSPVTIEKFGEQSLNTLADRLHLSNIRLDYGFDLDTIELDEALDLTFNASTVRETDKQFSEALYMHNFYPRPETGLEPEQFVKMNQAIRAASGRLGAFITGDKELRGPIYEGLPTLESHRSQSPYAQYVDLVKRYDIDNIFVGDVRLSDEELNLILAYSRDGLVRLPVKFSEENRYLYDQPFTVRVDSPSTLIRVQESREYAQPGRTVSASHTTARTRGSVTLDNEGYKRYSGEVQITKKDYPADERVNVIGKIADNHLLLLDNLSNGDRFMFVEEND</sequence>
<dbReference type="STRING" id="426701.SAMN04488098_102323"/>
<reference evidence="4" key="1">
    <citation type="submission" date="2016-10" db="EMBL/GenBank/DDBJ databases">
        <authorList>
            <person name="Varghese N."/>
            <person name="Submissions S."/>
        </authorList>
    </citation>
    <scope>NUCLEOTIDE SEQUENCE [LARGE SCALE GENOMIC DNA]</scope>
    <source>
        <strain evidence="4">DSM 19181</strain>
    </source>
</reference>
<dbReference type="Gene3D" id="3.20.20.70">
    <property type="entry name" value="Aldolase class I"/>
    <property type="match status" value="1"/>
</dbReference>
<feature type="domain" description="6-phospho-N-acetylmuramidase N-terminal" evidence="2">
    <location>
        <begin position="5"/>
        <end position="219"/>
    </location>
</feature>
<accession>A0A1G9AY65</accession>
<dbReference type="PANTHER" id="PTHR38435:SF2">
    <property type="entry name" value="DUF871 DOMAIN-CONTAINING PROTEIN"/>
    <property type="match status" value="1"/>
</dbReference>
<evidence type="ECO:0008006" key="5">
    <source>
        <dbReference type="Google" id="ProtNLM"/>
    </source>
</evidence>
<dbReference type="InterPro" id="IPR029000">
    <property type="entry name" value="Cyclophilin-like_dom_sf"/>
</dbReference>
<evidence type="ECO:0000259" key="1">
    <source>
        <dbReference type="Pfam" id="PF05913"/>
    </source>
</evidence>
<gene>
    <name evidence="3" type="ORF">SAMN04488098_102323</name>
</gene>
<dbReference type="Pfam" id="PF19200">
    <property type="entry name" value="MupG_N"/>
    <property type="match status" value="1"/>
</dbReference>
<dbReference type="InterPro" id="IPR013785">
    <property type="entry name" value="Aldolase_TIM"/>
</dbReference>
<proteinExistence type="predicted"/>
<dbReference type="Pfam" id="PF05913">
    <property type="entry name" value="MupG_C"/>
    <property type="match status" value="1"/>
</dbReference>
<dbReference type="SUPFAM" id="SSF50891">
    <property type="entry name" value="Cyclophilin-like"/>
    <property type="match status" value="1"/>
</dbReference>
<dbReference type="AlphaFoldDB" id="A0A1G9AY65"/>
<keyword evidence="4" id="KW-1185">Reference proteome</keyword>
<dbReference type="RefSeq" id="WP_091266966.1">
    <property type="nucleotide sequence ID" value="NZ_FNFK01000023.1"/>
</dbReference>
<dbReference type="EMBL" id="FNFK01000023">
    <property type="protein sequence ID" value="SDK32276.1"/>
    <property type="molecule type" value="Genomic_DNA"/>
</dbReference>
<evidence type="ECO:0000313" key="4">
    <source>
        <dbReference type="Proteomes" id="UP000199433"/>
    </source>
</evidence>
<evidence type="ECO:0000259" key="2">
    <source>
        <dbReference type="Pfam" id="PF19200"/>
    </source>
</evidence>
<name>A0A1G9AY65_9LACT</name>
<feature type="domain" description="6-phospho-N-acetylmuramidase C-terminal" evidence="1">
    <location>
        <begin position="237"/>
        <end position="339"/>
    </location>
</feature>
<dbReference type="Proteomes" id="UP000199433">
    <property type="component" value="Unassembled WGS sequence"/>
</dbReference>
<dbReference type="PANTHER" id="PTHR38435">
    <property type="match status" value="1"/>
</dbReference>
<evidence type="ECO:0000313" key="3">
    <source>
        <dbReference type="EMBL" id="SDK32276.1"/>
    </source>
</evidence>
<dbReference type="InterPro" id="IPR043894">
    <property type="entry name" value="MupG_C"/>
</dbReference>